<organism evidence="2 3">
    <name type="scientific">Trichomonas vaginalis (strain ATCC PRA-98 / G3)</name>
    <dbReference type="NCBI Taxonomy" id="412133"/>
    <lineage>
        <taxon>Eukaryota</taxon>
        <taxon>Metamonada</taxon>
        <taxon>Parabasalia</taxon>
        <taxon>Trichomonadida</taxon>
        <taxon>Trichomonadidae</taxon>
        <taxon>Trichomonas</taxon>
    </lineage>
</organism>
<feature type="compositionally biased region" description="Polar residues" evidence="1">
    <location>
        <begin position="1"/>
        <end position="10"/>
    </location>
</feature>
<reference evidence="2" key="2">
    <citation type="journal article" date="2007" name="Science">
        <title>Draft genome sequence of the sexually transmitted pathogen Trichomonas vaginalis.</title>
        <authorList>
            <person name="Carlton J.M."/>
            <person name="Hirt R.P."/>
            <person name="Silva J.C."/>
            <person name="Delcher A.L."/>
            <person name="Schatz M."/>
            <person name="Zhao Q."/>
            <person name="Wortman J.R."/>
            <person name="Bidwell S.L."/>
            <person name="Alsmark U.C.M."/>
            <person name="Besteiro S."/>
            <person name="Sicheritz-Ponten T."/>
            <person name="Noel C.J."/>
            <person name="Dacks J.B."/>
            <person name="Foster P.G."/>
            <person name="Simillion C."/>
            <person name="Van de Peer Y."/>
            <person name="Miranda-Saavedra D."/>
            <person name="Barton G.J."/>
            <person name="Westrop G.D."/>
            <person name="Mueller S."/>
            <person name="Dessi D."/>
            <person name="Fiori P.L."/>
            <person name="Ren Q."/>
            <person name="Paulsen I."/>
            <person name="Zhang H."/>
            <person name="Bastida-Corcuera F.D."/>
            <person name="Simoes-Barbosa A."/>
            <person name="Brown M.T."/>
            <person name="Hayes R.D."/>
            <person name="Mukherjee M."/>
            <person name="Okumura C.Y."/>
            <person name="Schneider R."/>
            <person name="Smith A.J."/>
            <person name="Vanacova S."/>
            <person name="Villalvazo M."/>
            <person name="Haas B.J."/>
            <person name="Pertea M."/>
            <person name="Feldblyum T.V."/>
            <person name="Utterback T.R."/>
            <person name="Shu C.L."/>
            <person name="Osoegawa K."/>
            <person name="de Jong P.J."/>
            <person name="Hrdy I."/>
            <person name="Horvathova L."/>
            <person name="Zubacova Z."/>
            <person name="Dolezal P."/>
            <person name="Malik S.B."/>
            <person name="Logsdon J.M. Jr."/>
            <person name="Henze K."/>
            <person name="Gupta A."/>
            <person name="Wang C.C."/>
            <person name="Dunne R.L."/>
            <person name="Upcroft J.A."/>
            <person name="Upcroft P."/>
            <person name="White O."/>
            <person name="Salzberg S.L."/>
            <person name="Tang P."/>
            <person name="Chiu C.-H."/>
            <person name="Lee Y.-S."/>
            <person name="Embley T.M."/>
            <person name="Coombs G.H."/>
            <person name="Mottram J.C."/>
            <person name="Tachezy J."/>
            <person name="Fraser-Liggett C.M."/>
            <person name="Johnson P.J."/>
        </authorList>
    </citation>
    <scope>NUCLEOTIDE SEQUENCE [LARGE SCALE GENOMIC DNA]</scope>
    <source>
        <strain evidence="2">G3</strain>
    </source>
</reference>
<sequence length="171" mass="19282">MDSPLTANLWDNNGDNQDGDNSPSILIDISQVTKDEPDVNQSPLLFNLETPPDPISIEDVTHDIIETDDKDDDETDTENDSAQSSNDPYYKPSSPLALHKVERVSLKDTRNNSDTGSAFFSSYFDINNSSNEYPWMDYHMDEIPTTDDTEILQKIDSEFTIQKLVEAIRSS</sequence>
<reference evidence="2" key="1">
    <citation type="submission" date="2006-10" db="EMBL/GenBank/DDBJ databases">
        <authorList>
            <person name="Amadeo P."/>
            <person name="Zhao Q."/>
            <person name="Wortman J."/>
            <person name="Fraser-Liggett C."/>
            <person name="Carlton J."/>
        </authorList>
    </citation>
    <scope>NUCLEOTIDE SEQUENCE</scope>
    <source>
        <strain evidence="2">G3</strain>
    </source>
</reference>
<dbReference type="AlphaFoldDB" id="A2F063"/>
<dbReference type="EMBL" id="DS113559">
    <property type="protein sequence ID" value="EAY01698.1"/>
    <property type="molecule type" value="Genomic_DNA"/>
</dbReference>
<dbReference type="RefSeq" id="XP_001330394.1">
    <property type="nucleotide sequence ID" value="XM_001330359.1"/>
</dbReference>
<keyword evidence="3" id="KW-1185">Reference proteome</keyword>
<dbReference type="VEuPathDB" id="TrichDB:TVAG_316850"/>
<feature type="compositionally biased region" description="Low complexity" evidence="1">
    <location>
        <begin position="11"/>
        <end position="21"/>
    </location>
</feature>
<proteinExistence type="predicted"/>
<dbReference type="VEuPathDB" id="TrichDB:TVAGG3_0985550"/>
<accession>A2F063</accession>
<dbReference type="KEGG" id="tva:4759525"/>
<evidence type="ECO:0000313" key="2">
    <source>
        <dbReference type="EMBL" id="EAY01698.1"/>
    </source>
</evidence>
<protein>
    <submittedName>
        <fullName evidence="2">Uncharacterized protein</fullName>
    </submittedName>
</protein>
<feature type="compositionally biased region" description="Acidic residues" evidence="1">
    <location>
        <begin position="68"/>
        <end position="79"/>
    </location>
</feature>
<dbReference type="Proteomes" id="UP000001542">
    <property type="component" value="Unassembled WGS sequence"/>
</dbReference>
<name>A2F063_TRIV3</name>
<feature type="region of interest" description="Disordered" evidence="1">
    <location>
        <begin position="1"/>
        <end position="97"/>
    </location>
</feature>
<evidence type="ECO:0000256" key="1">
    <source>
        <dbReference type="SAM" id="MobiDB-lite"/>
    </source>
</evidence>
<gene>
    <name evidence="2" type="ORF">TVAG_316850</name>
</gene>
<dbReference type="InParanoid" id="A2F063"/>
<evidence type="ECO:0000313" key="3">
    <source>
        <dbReference type="Proteomes" id="UP000001542"/>
    </source>
</evidence>